<evidence type="ECO:0000259" key="2">
    <source>
        <dbReference type="Pfam" id="PF00582"/>
    </source>
</evidence>
<name>A0A9R1CV36_9EURY</name>
<keyword evidence="4" id="KW-1185">Reference proteome</keyword>
<evidence type="ECO:0000256" key="1">
    <source>
        <dbReference type="ARBA" id="ARBA00008791"/>
    </source>
</evidence>
<dbReference type="PANTHER" id="PTHR46268">
    <property type="entry name" value="STRESS RESPONSE PROTEIN NHAX"/>
    <property type="match status" value="1"/>
</dbReference>
<dbReference type="PANTHER" id="PTHR46268:SF6">
    <property type="entry name" value="UNIVERSAL STRESS PROTEIN UP12"/>
    <property type="match status" value="1"/>
</dbReference>
<dbReference type="InterPro" id="IPR014729">
    <property type="entry name" value="Rossmann-like_a/b/a_fold"/>
</dbReference>
<comment type="caution">
    <text evidence="3">The sequence shown here is derived from an EMBL/GenBank/DDBJ whole genome shotgun (WGS) entry which is preliminary data.</text>
</comment>
<dbReference type="Proteomes" id="UP001139494">
    <property type="component" value="Unassembled WGS sequence"/>
</dbReference>
<proteinExistence type="inferred from homology"/>
<dbReference type="Pfam" id="PF00582">
    <property type="entry name" value="Usp"/>
    <property type="match status" value="1"/>
</dbReference>
<dbReference type="PRINTS" id="PR01438">
    <property type="entry name" value="UNVRSLSTRESS"/>
</dbReference>
<dbReference type="EMBL" id="JAHLKM010000017">
    <property type="protein sequence ID" value="MCQ4334146.1"/>
    <property type="molecule type" value="Genomic_DNA"/>
</dbReference>
<gene>
    <name evidence="3" type="ORF">KM295_11775</name>
</gene>
<dbReference type="InterPro" id="IPR006015">
    <property type="entry name" value="Universal_stress_UspA"/>
</dbReference>
<dbReference type="Gene3D" id="3.40.50.620">
    <property type="entry name" value="HUPs"/>
    <property type="match status" value="1"/>
</dbReference>
<feature type="domain" description="UspA" evidence="2">
    <location>
        <begin position="1"/>
        <end position="139"/>
    </location>
</feature>
<dbReference type="RefSeq" id="WP_256030183.1">
    <property type="nucleotide sequence ID" value="NZ_JAHLKM010000017.1"/>
</dbReference>
<sequence>MYDTVLVATDGSSDAGAALAHAVELAASAGATLQAVSVVETRTAYDNAIIDPEEVRKNLRADAREALERARTVAEDAGVECHTSLEEGPPPDRILAVAEQKGADAVVVGATGRSGFKRLVLGSTAERLLESAPVPVIVIGGKQAAGAD</sequence>
<evidence type="ECO:0000313" key="4">
    <source>
        <dbReference type="Proteomes" id="UP001139494"/>
    </source>
</evidence>
<dbReference type="InterPro" id="IPR006016">
    <property type="entry name" value="UspA"/>
</dbReference>
<dbReference type="AlphaFoldDB" id="A0A9R1CV36"/>
<accession>A0A9R1CV36</accession>
<evidence type="ECO:0000313" key="3">
    <source>
        <dbReference type="EMBL" id="MCQ4334146.1"/>
    </source>
</evidence>
<organism evidence="3 4">
    <name type="scientific">Natronomonas aquatica</name>
    <dbReference type="NCBI Taxonomy" id="2841590"/>
    <lineage>
        <taxon>Archaea</taxon>
        <taxon>Methanobacteriati</taxon>
        <taxon>Methanobacteriota</taxon>
        <taxon>Stenosarchaea group</taxon>
        <taxon>Halobacteria</taxon>
        <taxon>Halobacteriales</taxon>
        <taxon>Natronomonadaceae</taxon>
        <taxon>Natronomonas</taxon>
    </lineage>
</organism>
<dbReference type="SUPFAM" id="SSF52402">
    <property type="entry name" value="Adenine nucleotide alpha hydrolases-like"/>
    <property type="match status" value="1"/>
</dbReference>
<dbReference type="PIRSF" id="PIRSF006276">
    <property type="entry name" value="UspA"/>
    <property type="match status" value="1"/>
</dbReference>
<comment type="similarity">
    <text evidence="1">Belongs to the universal stress protein A family.</text>
</comment>
<reference evidence="3" key="1">
    <citation type="journal article" date="2023" name="Front. Microbiol.">
        <title>Genomic-based phylogenetic and metabolic analyses of the genus Natronomonas, and description of Natronomonas aquatica sp. nov.</title>
        <authorList>
            <person name="Garcia-Roldan A."/>
            <person name="Duran-Viseras A."/>
            <person name="de la Haba R.R."/>
            <person name="Corral P."/>
            <person name="Sanchez-Porro C."/>
            <person name="Ventosa A."/>
        </authorList>
    </citation>
    <scope>NUCLEOTIDE SEQUENCE</scope>
    <source>
        <strain evidence="3">F2-12</strain>
    </source>
</reference>
<dbReference type="CDD" id="cd00293">
    <property type="entry name" value="USP-like"/>
    <property type="match status" value="1"/>
</dbReference>
<protein>
    <submittedName>
        <fullName evidence="3">Universal stress protein</fullName>
    </submittedName>
</protein>